<evidence type="ECO:0000259" key="6">
    <source>
        <dbReference type="Pfam" id="PF04762"/>
    </source>
</evidence>
<dbReference type="RefSeq" id="XP_033348268.1">
    <property type="nucleotide sequence ID" value="XM_033492377.1"/>
</dbReference>
<dbReference type="InterPro" id="IPR056165">
    <property type="entry name" value="Beta-prop_ELP1_2nd"/>
</dbReference>
<evidence type="ECO:0000256" key="4">
    <source>
        <dbReference type="ARBA" id="ARBA00022694"/>
    </source>
</evidence>
<evidence type="ECO:0000256" key="5">
    <source>
        <dbReference type="PIRNR" id="PIRNR017233"/>
    </source>
</evidence>
<dbReference type="PANTHER" id="PTHR12747">
    <property type="entry name" value="ELONGATOR COMPLEX PROTEIN 1"/>
    <property type="match status" value="1"/>
</dbReference>
<comment type="pathway">
    <text evidence="1">tRNA modification; 5-methoxycarbonylmethyl-2-thiouridine-tRNA biosynthesis.</text>
</comment>
<feature type="domain" description="ELP1 TPR" evidence="8">
    <location>
        <begin position="913"/>
        <end position="1075"/>
    </location>
</feature>
<comment type="function">
    <text evidence="5">Component of the elongator complex which is required for multiple tRNA modifications, including mcm5U (5-methoxycarbonylmethyl uridine), mcm5s2U (5-methoxycarbonylmethyl-2-thiouridine), and ncm5U (5-carbamoylmethyl uridine). The elongator complex catalyzes formation of carboxymethyluridine in the wobble base at position 34 in tRNAs.</text>
</comment>
<feature type="domain" description="ELP1 N-terminal second beta-propeller" evidence="7">
    <location>
        <begin position="386"/>
        <end position="675"/>
    </location>
</feature>
<dbReference type="InterPro" id="IPR006849">
    <property type="entry name" value="Elp1"/>
</dbReference>
<feature type="domain" description="ELP1 first N-terminal beta-propeller" evidence="6">
    <location>
        <begin position="17"/>
        <end position="345"/>
    </location>
</feature>
<comment type="subcellular location">
    <subcellularLocation>
        <location evidence="5">Cytoplasm</location>
    </subcellularLocation>
    <subcellularLocation>
        <location evidence="5">Nucleus</location>
    </subcellularLocation>
</comment>
<evidence type="ECO:0000259" key="8">
    <source>
        <dbReference type="Pfam" id="PF23878"/>
    </source>
</evidence>
<organism evidence="11 12">
    <name type="scientific">Bombus vosnesenskii</name>
    <dbReference type="NCBI Taxonomy" id="207650"/>
    <lineage>
        <taxon>Eukaryota</taxon>
        <taxon>Metazoa</taxon>
        <taxon>Ecdysozoa</taxon>
        <taxon>Arthropoda</taxon>
        <taxon>Hexapoda</taxon>
        <taxon>Insecta</taxon>
        <taxon>Pterygota</taxon>
        <taxon>Neoptera</taxon>
        <taxon>Endopterygota</taxon>
        <taxon>Hymenoptera</taxon>
        <taxon>Apocrita</taxon>
        <taxon>Aculeata</taxon>
        <taxon>Apoidea</taxon>
        <taxon>Anthophila</taxon>
        <taxon>Apidae</taxon>
        <taxon>Bombus</taxon>
        <taxon>Pyrobombus</taxon>
    </lineage>
</organism>
<comment type="similarity">
    <text evidence="2 5">Belongs to the ELP1/IKA1 family.</text>
</comment>
<keyword evidence="4" id="KW-0819">tRNA processing</keyword>
<protein>
    <recommendedName>
        <fullName evidence="5">Elongator complex protein 1</fullName>
    </recommendedName>
</protein>
<evidence type="ECO:0000259" key="9">
    <source>
        <dbReference type="Pfam" id="PF23925"/>
    </source>
</evidence>
<dbReference type="GO" id="GO:0033588">
    <property type="term" value="C:elongator holoenzyme complex"/>
    <property type="evidence" value="ECO:0007669"/>
    <property type="project" value="InterPro"/>
</dbReference>
<dbReference type="KEGG" id="bvk:117232764"/>
<keyword evidence="3 5" id="KW-0963">Cytoplasm</keyword>
<dbReference type="CTD" id="8518"/>
<dbReference type="PANTHER" id="PTHR12747:SF0">
    <property type="entry name" value="ELONGATOR COMPLEX PROTEIN 1"/>
    <property type="match status" value="1"/>
</dbReference>
<evidence type="ECO:0000256" key="3">
    <source>
        <dbReference type="ARBA" id="ARBA00022490"/>
    </source>
</evidence>
<accession>A0A6J3K5B1</accession>
<dbReference type="SUPFAM" id="SSF69322">
    <property type="entry name" value="Tricorn protease domain 2"/>
    <property type="match status" value="1"/>
</dbReference>
<dbReference type="InterPro" id="IPR056166">
    <property type="entry name" value="TPR_ELP1"/>
</dbReference>
<dbReference type="Pfam" id="PF04762">
    <property type="entry name" value="Beta-prop_ELP1_1st"/>
    <property type="match status" value="1"/>
</dbReference>
<gene>
    <name evidence="12" type="primary">LOC117232764</name>
</gene>
<evidence type="ECO:0000259" key="10">
    <source>
        <dbReference type="Pfam" id="PF23936"/>
    </source>
</evidence>
<dbReference type="GO" id="GO:0005634">
    <property type="term" value="C:nucleus"/>
    <property type="evidence" value="ECO:0007669"/>
    <property type="project" value="UniProtKB-SubCell"/>
</dbReference>
<keyword evidence="5" id="KW-0539">Nucleus</keyword>
<dbReference type="UniPathway" id="UPA00988"/>
<dbReference type="Pfam" id="PF23936">
    <property type="entry name" value="HB_ELP1"/>
    <property type="match status" value="1"/>
</dbReference>
<feature type="domain" description="ELP1 three-helical bundle" evidence="10">
    <location>
        <begin position="1084"/>
        <end position="1260"/>
    </location>
</feature>
<evidence type="ECO:0000256" key="1">
    <source>
        <dbReference type="ARBA" id="ARBA00005043"/>
    </source>
</evidence>
<dbReference type="PIRSF" id="PIRSF017233">
    <property type="entry name" value="IKAP"/>
    <property type="match status" value="1"/>
</dbReference>
<dbReference type="GO" id="GO:0002926">
    <property type="term" value="P:tRNA wobble base 5-methoxycarbonylmethyl-2-thiouridinylation"/>
    <property type="evidence" value="ECO:0007669"/>
    <property type="project" value="TreeGrafter"/>
</dbReference>
<dbReference type="InterPro" id="IPR056169">
    <property type="entry name" value="HB_ELP1"/>
</dbReference>
<dbReference type="Pfam" id="PF23797">
    <property type="entry name" value="Beta-prop_ELP1_2nd"/>
    <property type="match status" value="1"/>
</dbReference>
<keyword evidence="11" id="KW-1185">Reference proteome</keyword>
<dbReference type="GO" id="GO:0005829">
    <property type="term" value="C:cytosol"/>
    <property type="evidence" value="ECO:0007669"/>
    <property type="project" value="TreeGrafter"/>
</dbReference>
<evidence type="ECO:0000313" key="11">
    <source>
        <dbReference type="Proteomes" id="UP000504631"/>
    </source>
</evidence>
<evidence type="ECO:0000256" key="2">
    <source>
        <dbReference type="ARBA" id="ARBA00006086"/>
    </source>
</evidence>
<evidence type="ECO:0000259" key="7">
    <source>
        <dbReference type="Pfam" id="PF23797"/>
    </source>
</evidence>
<proteinExistence type="inferred from homology"/>
<sequence length="1314" mass="152685">MKNLVVKQRASRLLNILENQMLNVKDLKILYTVDSTNDDFYMLLKNKLCKIPSSYVKDISFFEIDENLEFIGLEYCSVTQELYGVCKSGSIIRINLEPEFRYELITDLNIDLQCMKLSPDHEIIILVTISGIVITMVSTFEIISEVDLHAQYFGQKQFVTVGWGKKETQFHGSEGKKAAISKPTEICENDLDDGLYKITWRDDGLLFAVGLLHPENKVRQFKVFNREGILQYTSEIANGLEESLSWRPSGSLIAATQISQNKHLVVFFEKNGLKHREFSLPFKPKEIRVKDLFWSPDSEILTIWCQIQADSSSVLQLWTENNYHWYLKQTIKFPTDNLLICATWSTTSCFKKLIVLTYKELITFDYNWSVDHSRGITVHDKSVIGIIDGNKSLMTGLRVGIVPPPMAHKTLETSESINAIVFAPDIKGKATWIDSNAFFCVSASKKLIFYKYLVDSFLLDYEHVGTYDIKWDILLEHKNFFYNMHHFLWLNENNVLCSLSINDQSFLCVLMLSAIEDQTQGQVILRRIHIMDGLIQHIVRSPDSDEAYIIVDNSIIKYTKETELVPVDTQLQGYTYKVEVVKIGTKHMVLSLYHRNCFAINGKQIANNITSFFVHSEFLLLTTAQNTLICVNLNENDFEELIKQDLTVKPWENRLNDKSFSDMNIRRVERGSQLIAAIPKDSKVVLQMPRGNLECIQPRALSLYIIGFYLDNCNYLSAFDLMRRQRINLNLIYDYNPKKFIENANKFVEQVSKASWLSLFLSELADEDVTMTIYANYYRRHQSESRNLEINKIESICSLLRNIMEERNNSDHLIQPILISLVKDKKKRGIEAALTKIKEIQKLEEKSTGYEKHIMSDEALKYLLYIMDVNVLFDIALGMYDFDLTMFIASKSQKDPKEYIPFLNGLKKLDENYMKYSIDLHLKRYESALEHIAKESNRFNECINLIRNYNLYTKALKLFEKKSKMYKEVARSYGEYLLNKRHYHEAGIMFHRSGDIKEALNAYKLASCWQDVIILSTQMELSETEKHVIYQDLVERLKTNKKYEEAAHILMNYFRDAKEAIISLCNGKQWKDAVRIAHDTKNLDLIECHIKPNVYEYADHALSQIKKNRQDFEQYKLRLATVRHNISQRNIKSYNEILCDNESICNKGISDILSDTSSVVSSTLSQRSRLSTMSGKSYRSSKNRRKQERKFLSLKEGSVFEDLALIQTLYQIISNTYKERDDLHILIQMLLYFDDDEYAEKIQNSMEELLLIIEKNKSEIWDKSAPSSLADMENTELTTMTDSQGFSTCYKLVESYITHPPVANSSPWKLNIFY</sequence>
<feature type="domain" description="ELP1 alpha-solenoid" evidence="9">
    <location>
        <begin position="699"/>
        <end position="906"/>
    </location>
</feature>
<dbReference type="InterPro" id="IPR056164">
    <property type="entry name" value="Beta-prop_ELP1_1st"/>
</dbReference>
<dbReference type="GO" id="GO:0000049">
    <property type="term" value="F:tRNA binding"/>
    <property type="evidence" value="ECO:0007669"/>
    <property type="project" value="TreeGrafter"/>
</dbReference>
<dbReference type="Pfam" id="PF23878">
    <property type="entry name" value="TPR_ELP1"/>
    <property type="match status" value="1"/>
</dbReference>
<reference evidence="12" key="1">
    <citation type="submission" date="2025-08" db="UniProtKB">
        <authorList>
            <consortium name="RefSeq"/>
        </authorList>
    </citation>
    <scope>IDENTIFICATION</scope>
    <source>
        <tissue evidence="12">Muscle</tissue>
    </source>
</reference>
<dbReference type="Proteomes" id="UP000504631">
    <property type="component" value="Unplaced"/>
</dbReference>
<dbReference type="Pfam" id="PF23925">
    <property type="entry name" value="A-sol_ELP1"/>
    <property type="match status" value="1"/>
</dbReference>
<name>A0A6J3K5B1_9HYME</name>
<dbReference type="GeneID" id="117232764"/>
<dbReference type="InterPro" id="IPR056167">
    <property type="entry name" value="A-sol_ELP1"/>
</dbReference>
<evidence type="ECO:0000313" key="12">
    <source>
        <dbReference type="RefSeq" id="XP_033348268.1"/>
    </source>
</evidence>